<dbReference type="RefSeq" id="WP_235023386.1">
    <property type="nucleotide sequence ID" value="NZ_FCOJ02000031.1"/>
</dbReference>
<sequence length="131" mass="14054">MQFTGCATLEAHLCDDLGVLKQRHVGDQQTGHTLFLTVGCLGIVPQAREVLCERHDALALLLIELDAPGLALLLIALLGSSKRSQCLVPLGFQRIGYETVVGIDTHVTTTGELDLITCPLDLLPSQPVELS</sequence>
<gene>
    <name evidence="1" type="ORF">AWB82_04252</name>
</gene>
<dbReference type="EMBL" id="FCOJ02000031">
    <property type="protein sequence ID" value="SAK70591.1"/>
    <property type="molecule type" value="Genomic_DNA"/>
</dbReference>
<accession>A0A158BKM4</accession>
<organism evidence="1 2">
    <name type="scientific">Caballeronia glebae</name>
    <dbReference type="NCBI Taxonomy" id="1777143"/>
    <lineage>
        <taxon>Bacteria</taxon>
        <taxon>Pseudomonadati</taxon>
        <taxon>Pseudomonadota</taxon>
        <taxon>Betaproteobacteria</taxon>
        <taxon>Burkholderiales</taxon>
        <taxon>Burkholderiaceae</taxon>
        <taxon>Caballeronia</taxon>
    </lineage>
</organism>
<protein>
    <submittedName>
        <fullName evidence="1">Uncharacterized protein</fullName>
    </submittedName>
</protein>
<name>A0A158BKM4_9BURK</name>
<evidence type="ECO:0000313" key="2">
    <source>
        <dbReference type="Proteomes" id="UP000054596"/>
    </source>
</evidence>
<dbReference type="Proteomes" id="UP000054596">
    <property type="component" value="Unassembled WGS sequence"/>
</dbReference>
<evidence type="ECO:0000313" key="1">
    <source>
        <dbReference type="EMBL" id="SAK70591.1"/>
    </source>
</evidence>
<dbReference type="AlphaFoldDB" id="A0A158BKM4"/>
<comment type="caution">
    <text evidence="1">The sequence shown here is derived from an EMBL/GenBank/DDBJ whole genome shotgun (WGS) entry which is preliminary data.</text>
</comment>
<keyword evidence="2" id="KW-1185">Reference proteome</keyword>
<proteinExistence type="predicted"/>
<reference evidence="1" key="1">
    <citation type="submission" date="2016-01" db="EMBL/GenBank/DDBJ databases">
        <authorList>
            <person name="Peeters C."/>
        </authorList>
    </citation>
    <scope>NUCLEOTIDE SEQUENCE [LARGE SCALE GENOMIC DNA]</scope>
    <source>
        <strain evidence="1">LMG 29325</strain>
    </source>
</reference>